<keyword evidence="4" id="KW-0238">DNA-binding</keyword>
<keyword evidence="5" id="KW-0804">Transcription</keyword>
<sequence length="312" mass="34576">MNSISNFFSNNNDVESESDCRSFSQLLAGATSSPAQVSGHILSRDSDAGESVDFEFSNAGRPSMFTIPPGLSPATFLNSPEFFAPAKVTTQAASLHPKPTTRHRLPPPHTTTNQSPEFPNSGSHSHPPPVAANKPSEDGYNWRKYGQKQVKGSEYPRSYYKCTHQKCPVKKKVERNLDGLVTEIIYKGQHNHQPLRSEYVGVRTSDQPDPILGQAGNFNHSRVDALIIKDDQRSGSSEGEEADDDVTMPQAKKRNVEVKGLDPVSSHRTVTDPRIVVQATSEIDLLDDGYKWRKYGQKVVKGNRHPRHVLFS</sequence>
<protein>
    <recommendedName>
        <fullName evidence="8">WRKY domain-containing protein</fullName>
    </recommendedName>
</protein>
<proteinExistence type="predicted"/>
<feature type="domain" description="WRKY" evidence="8">
    <location>
        <begin position="131"/>
        <end position="195"/>
    </location>
</feature>
<dbReference type="PANTHER" id="PTHR31221:SF360">
    <property type="entry name" value="WRKY DOMAIN-CONTAINING PROTEIN"/>
    <property type="match status" value="1"/>
</dbReference>
<dbReference type="FunFam" id="2.20.25.80:FF:000006">
    <property type="entry name" value="WRKY transcription factor"/>
    <property type="match status" value="1"/>
</dbReference>
<evidence type="ECO:0000256" key="3">
    <source>
        <dbReference type="ARBA" id="ARBA00023015"/>
    </source>
</evidence>
<keyword evidence="2" id="KW-0677">Repeat</keyword>
<reference evidence="9" key="1">
    <citation type="submission" date="2023-03" db="EMBL/GenBank/DDBJ databases">
        <title>Chromosome-scale reference genome and RAD-based genetic map of yellow starthistle (Centaurea solstitialis) reveal putative structural variation and QTLs associated with invader traits.</title>
        <authorList>
            <person name="Reatini B."/>
            <person name="Cang F.A."/>
            <person name="Jiang Q."/>
            <person name="Mckibben M.T.W."/>
            <person name="Barker M.S."/>
            <person name="Rieseberg L.H."/>
            <person name="Dlugosch K.M."/>
        </authorList>
    </citation>
    <scope>NUCLEOTIDE SEQUENCE</scope>
    <source>
        <strain evidence="9">CAN-66</strain>
        <tissue evidence="9">Leaf</tissue>
    </source>
</reference>
<dbReference type="GO" id="GO:0005634">
    <property type="term" value="C:nucleus"/>
    <property type="evidence" value="ECO:0007669"/>
    <property type="project" value="UniProtKB-SubCell"/>
</dbReference>
<name>A0AA38U7A5_9ASTR</name>
<evidence type="ECO:0000256" key="1">
    <source>
        <dbReference type="ARBA" id="ARBA00004123"/>
    </source>
</evidence>
<dbReference type="InterPro" id="IPR044810">
    <property type="entry name" value="WRKY_plant"/>
</dbReference>
<evidence type="ECO:0000313" key="9">
    <source>
        <dbReference type="EMBL" id="KAJ9563798.1"/>
    </source>
</evidence>
<dbReference type="PROSITE" id="PS50811">
    <property type="entry name" value="WRKY"/>
    <property type="match status" value="2"/>
</dbReference>
<dbReference type="GO" id="GO:0003700">
    <property type="term" value="F:DNA-binding transcription factor activity"/>
    <property type="evidence" value="ECO:0007669"/>
    <property type="project" value="InterPro"/>
</dbReference>
<dbReference type="EMBL" id="JARYMX010000002">
    <property type="protein sequence ID" value="KAJ9563798.1"/>
    <property type="molecule type" value="Genomic_DNA"/>
</dbReference>
<evidence type="ECO:0000313" key="10">
    <source>
        <dbReference type="Proteomes" id="UP001172457"/>
    </source>
</evidence>
<evidence type="ECO:0000256" key="4">
    <source>
        <dbReference type="ARBA" id="ARBA00023125"/>
    </source>
</evidence>
<dbReference type="Gene3D" id="2.20.25.80">
    <property type="entry name" value="WRKY domain"/>
    <property type="match status" value="2"/>
</dbReference>
<evidence type="ECO:0000256" key="5">
    <source>
        <dbReference type="ARBA" id="ARBA00023163"/>
    </source>
</evidence>
<accession>A0AA38U7A5</accession>
<dbReference type="InterPro" id="IPR036576">
    <property type="entry name" value="WRKY_dom_sf"/>
</dbReference>
<dbReference type="AlphaFoldDB" id="A0AA38U7A5"/>
<feature type="compositionally biased region" description="Polar residues" evidence="7">
    <location>
        <begin position="113"/>
        <end position="124"/>
    </location>
</feature>
<evidence type="ECO:0000259" key="8">
    <source>
        <dbReference type="PROSITE" id="PS50811"/>
    </source>
</evidence>
<dbReference type="SMART" id="SM00774">
    <property type="entry name" value="WRKY"/>
    <property type="match status" value="2"/>
</dbReference>
<comment type="subcellular location">
    <subcellularLocation>
        <location evidence="1">Nucleus</location>
    </subcellularLocation>
</comment>
<evidence type="ECO:0000256" key="6">
    <source>
        <dbReference type="ARBA" id="ARBA00023242"/>
    </source>
</evidence>
<dbReference type="Proteomes" id="UP001172457">
    <property type="component" value="Chromosome 2"/>
</dbReference>
<dbReference type="InterPro" id="IPR003657">
    <property type="entry name" value="WRKY_dom"/>
</dbReference>
<gene>
    <name evidence="9" type="ORF">OSB04_008958</name>
</gene>
<keyword evidence="6" id="KW-0539">Nucleus</keyword>
<comment type="caution">
    <text evidence="9">The sequence shown here is derived from an EMBL/GenBank/DDBJ whole genome shotgun (WGS) entry which is preliminary data.</text>
</comment>
<dbReference type="GO" id="GO:0043565">
    <property type="term" value="F:sequence-specific DNA binding"/>
    <property type="evidence" value="ECO:0007669"/>
    <property type="project" value="InterPro"/>
</dbReference>
<dbReference type="PANTHER" id="PTHR31221">
    <property type="entry name" value="WRKY TRANSCRIPTION FACTOR PROTEIN 1-RELATED"/>
    <property type="match status" value="1"/>
</dbReference>
<feature type="region of interest" description="Disordered" evidence="7">
    <location>
        <begin position="89"/>
        <end position="142"/>
    </location>
</feature>
<dbReference type="SUPFAM" id="SSF118290">
    <property type="entry name" value="WRKY DNA-binding domain"/>
    <property type="match status" value="2"/>
</dbReference>
<dbReference type="Pfam" id="PF03106">
    <property type="entry name" value="WRKY"/>
    <property type="match status" value="2"/>
</dbReference>
<evidence type="ECO:0000256" key="7">
    <source>
        <dbReference type="SAM" id="MobiDB-lite"/>
    </source>
</evidence>
<organism evidence="9 10">
    <name type="scientific">Centaurea solstitialis</name>
    <name type="common">yellow star-thistle</name>
    <dbReference type="NCBI Taxonomy" id="347529"/>
    <lineage>
        <taxon>Eukaryota</taxon>
        <taxon>Viridiplantae</taxon>
        <taxon>Streptophyta</taxon>
        <taxon>Embryophyta</taxon>
        <taxon>Tracheophyta</taxon>
        <taxon>Spermatophyta</taxon>
        <taxon>Magnoliopsida</taxon>
        <taxon>eudicotyledons</taxon>
        <taxon>Gunneridae</taxon>
        <taxon>Pentapetalae</taxon>
        <taxon>asterids</taxon>
        <taxon>campanulids</taxon>
        <taxon>Asterales</taxon>
        <taxon>Asteraceae</taxon>
        <taxon>Carduoideae</taxon>
        <taxon>Cardueae</taxon>
        <taxon>Centaureinae</taxon>
        <taxon>Centaurea</taxon>
    </lineage>
</organism>
<keyword evidence="3" id="KW-0805">Transcription regulation</keyword>
<feature type="domain" description="WRKY" evidence="8">
    <location>
        <begin position="281"/>
        <end position="307"/>
    </location>
</feature>
<keyword evidence="10" id="KW-1185">Reference proteome</keyword>
<evidence type="ECO:0000256" key="2">
    <source>
        <dbReference type="ARBA" id="ARBA00022737"/>
    </source>
</evidence>